<dbReference type="RefSeq" id="WP_066179407.1">
    <property type="nucleotide sequence ID" value="NZ_LQZT01000018.1"/>
</dbReference>
<dbReference type="GO" id="GO:0016020">
    <property type="term" value="C:membrane"/>
    <property type="evidence" value="ECO:0007669"/>
    <property type="project" value="UniProtKB-SubCell"/>
</dbReference>
<dbReference type="OrthoDB" id="7889197at2"/>
<dbReference type="Proteomes" id="UP000094795">
    <property type="component" value="Unassembled WGS sequence"/>
</dbReference>
<keyword evidence="8" id="KW-0472">Membrane</keyword>
<feature type="region of interest" description="Disordered" evidence="7">
    <location>
        <begin position="30"/>
        <end position="67"/>
    </location>
</feature>
<comment type="function">
    <text evidence="6">Has immunoglobulin-binding and hemagglutination properties, and can bind to mannose. Essential for virulence. May be involved in LPS biosynthesis or polysaccharide transport.</text>
</comment>
<evidence type="ECO:0000256" key="3">
    <source>
        <dbReference type="ARBA" id="ARBA00020552"/>
    </source>
</evidence>
<evidence type="ECO:0000256" key="9">
    <source>
        <dbReference type="SAM" id="SignalP"/>
    </source>
</evidence>
<evidence type="ECO:0000313" key="11">
    <source>
        <dbReference type="Proteomes" id="UP000094795"/>
    </source>
</evidence>
<comment type="subcellular location">
    <subcellularLocation>
        <location evidence="1">Membrane</location>
        <topology evidence="1">Single-pass membrane protein</topology>
    </subcellularLocation>
</comment>
<dbReference type="GO" id="GO:0030246">
    <property type="term" value="F:carbohydrate binding"/>
    <property type="evidence" value="ECO:0007669"/>
    <property type="project" value="UniProtKB-KW"/>
</dbReference>
<sequence length="156" mass="16810">MKAIAKTFGIAALAAVTALAPLTTAANARDGHWNRQHQSWQGPDRGHSYRDPGHRGPYRHAPGYRYRSDRSDRNDAIALGIIGLGAAVIIGGAIANANANQPRTAYPAPPAMPAAGGYEPWSASWMRYCSSKYRSFNASTGTYRGYDGQDHFCVAD</sequence>
<dbReference type="InterPro" id="IPR012413">
    <property type="entry name" value="BA14K"/>
</dbReference>
<protein>
    <recommendedName>
        <fullName evidence="3">Lectin-like protein BA14k</fullName>
    </recommendedName>
</protein>
<proteinExistence type="inferred from homology"/>
<keyword evidence="11" id="KW-1185">Reference proteome</keyword>
<evidence type="ECO:0000256" key="5">
    <source>
        <dbReference type="ARBA" id="ARBA00022734"/>
    </source>
</evidence>
<evidence type="ECO:0000256" key="4">
    <source>
        <dbReference type="ARBA" id="ARBA00022475"/>
    </source>
</evidence>
<comment type="similarity">
    <text evidence="2">Belongs to the BA14k family.</text>
</comment>
<organism evidence="10 11">
    <name type="scientific">Hoeflea olei</name>
    <dbReference type="NCBI Taxonomy" id="1480615"/>
    <lineage>
        <taxon>Bacteria</taxon>
        <taxon>Pseudomonadati</taxon>
        <taxon>Pseudomonadota</taxon>
        <taxon>Alphaproteobacteria</taxon>
        <taxon>Hyphomicrobiales</taxon>
        <taxon>Rhizobiaceae</taxon>
        <taxon>Hoeflea</taxon>
    </lineage>
</organism>
<keyword evidence="8" id="KW-0812">Transmembrane</keyword>
<dbReference type="AlphaFoldDB" id="A0A1C1YUV1"/>
<evidence type="ECO:0000256" key="2">
    <source>
        <dbReference type="ARBA" id="ARBA00010270"/>
    </source>
</evidence>
<dbReference type="Pfam" id="PF07886">
    <property type="entry name" value="BA14K"/>
    <property type="match status" value="1"/>
</dbReference>
<evidence type="ECO:0000313" key="10">
    <source>
        <dbReference type="EMBL" id="OCW57284.1"/>
    </source>
</evidence>
<dbReference type="EMBL" id="LQZT01000018">
    <property type="protein sequence ID" value="OCW57284.1"/>
    <property type="molecule type" value="Genomic_DNA"/>
</dbReference>
<comment type="caution">
    <text evidence="10">The sequence shown here is derived from an EMBL/GenBank/DDBJ whole genome shotgun (WGS) entry which is preliminary data.</text>
</comment>
<feature type="signal peptide" evidence="9">
    <location>
        <begin position="1"/>
        <end position="28"/>
    </location>
</feature>
<evidence type="ECO:0000256" key="7">
    <source>
        <dbReference type="SAM" id="MobiDB-lite"/>
    </source>
</evidence>
<name>A0A1C1YUV1_9HYPH</name>
<feature type="chain" id="PRO_5008656538" description="Lectin-like protein BA14k" evidence="9">
    <location>
        <begin position="29"/>
        <end position="156"/>
    </location>
</feature>
<evidence type="ECO:0000256" key="8">
    <source>
        <dbReference type="SAM" id="Phobius"/>
    </source>
</evidence>
<evidence type="ECO:0000256" key="6">
    <source>
        <dbReference type="ARBA" id="ARBA00025321"/>
    </source>
</evidence>
<gene>
    <name evidence="10" type="ORF">AWJ14_13985</name>
</gene>
<feature type="compositionally biased region" description="Basic and acidic residues" evidence="7">
    <location>
        <begin position="44"/>
        <end position="54"/>
    </location>
</feature>
<keyword evidence="4" id="KW-1003">Cell membrane</keyword>
<dbReference type="STRING" id="1480615.AWJ14_13985"/>
<keyword evidence="5" id="KW-0430">Lectin</keyword>
<keyword evidence="8" id="KW-1133">Transmembrane helix</keyword>
<feature type="transmembrane region" description="Helical" evidence="8">
    <location>
        <begin position="76"/>
        <end position="95"/>
    </location>
</feature>
<keyword evidence="9" id="KW-0732">Signal</keyword>
<reference evidence="10 11" key="1">
    <citation type="submission" date="2015-12" db="EMBL/GenBank/DDBJ databases">
        <authorList>
            <person name="Shamseldin A."/>
            <person name="Moawad H."/>
            <person name="Abd El-Rahim W.M."/>
            <person name="Sadowsky M.J."/>
        </authorList>
    </citation>
    <scope>NUCLEOTIDE SEQUENCE [LARGE SCALE GENOMIC DNA]</scope>
    <source>
        <strain evidence="10 11">JC234</strain>
    </source>
</reference>
<evidence type="ECO:0000256" key="1">
    <source>
        <dbReference type="ARBA" id="ARBA00004167"/>
    </source>
</evidence>
<accession>A0A1C1YUV1</accession>